<dbReference type="InterPro" id="IPR006638">
    <property type="entry name" value="Elp3/MiaA/NifB-like_rSAM"/>
</dbReference>
<evidence type="ECO:0000256" key="3">
    <source>
        <dbReference type="ARBA" id="ARBA00022691"/>
    </source>
</evidence>
<feature type="binding site" evidence="12">
    <location>
        <position position="134"/>
    </location>
    <ligand>
        <name>GTP</name>
        <dbReference type="ChEBI" id="CHEBI:37565"/>
    </ligand>
</feature>
<dbReference type="AlphaFoldDB" id="A0A9E9LAS7"/>
<evidence type="ECO:0000256" key="4">
    <source>
        <dbReference type="ARBA" id="ARBA00022723"/>
    </source>
</evidence>
<dbReference type="GO" id="GO:0005525">
    <property type="term" value="F:GTP binding"/>
    <property type="evidence" value="ECO:0007669"/>
    <property type="project" value="UniProtKB-UniRule"/>
</dbReference>
<dbReference type="SFLD" id="SFLDG01067">
    <property type="entry name" value="SPASM/twitch_domain_containing"/>
    <property type="match status" value="1"/>
</dbReference>
<dbReference type="InterPro" id="IPR040064">
    <property type="entry name" value="MoaA-like"/>
</dbReference>
<keyword evidence="6 12" id="KW-0408">Iron</keyword>
<feature type="binding site" evidence="12">
    <location>
        <position position="56"/>
    </location>
    <ligand>
        <name>[4Fe-4S] cluster</name>
        <dbReference type="ChEBI" id="CHEBI:49883"/>
        <label>1</label>
        <note>4Fe-4S-S-AdoMet</note>
    </ligand>
</feature>
<comment type="cofactor">
    <cofactor evidence="12">
        <name>[4Fe-4S] cluster</name>
        <dbReference type="ChEBI" id="CHEBI:49883"/>
    </cofactor>
    <text evidence="12">Binds 2 [4Fe-4S] clusters. Binds 1 [4Fe-4S] cluster coordinated with 3 cysteines and an exchangeable S-adenosyl-L-methionine and 1 [4Fe-4S] cluster coordinated with 3 cysteines and the GTP-derived substrate.</text>
</comment>
<keyword evidence="3 12" id="KW-0949">S-adenosyl-L-methionine</keyword>
<dbReference type="GO" id="GO:0061799">
    <property type="term" value="F:cyclic pyranopterin monophosphate synthase activity"/>
    <property type="evidence" value="ECO:0007669"/>
    <property type="project" value="TreeGrafter"/>
</dbReference>
<evidence type="ECO:0000256" key="6">
    <source>
        <dbReference type="ARBA" id="ARBA00023004"/>
    </source>
</evidence>
<dbReference type="InterPro" id="IPR000385">
    <property type="entry name" value="MoaA_NifB_PqqE_Fe-S-bd_CS"/>
</dbReference>
<dbReference type="HAMAP" id="MF_01225_B">
    <property type="entry name" value="MoaA_B"/>
    <property type="match status" value="1"/>
</dbReference>
<evidence type="ECO:0000256" key="1">
    <source>
        <dbReference type="ARBA" id="ARBA00012167"/>
    </source>
</evidence>
<dbReference type="Pfam" id="PF04055">
    <property type="entry name" value="Radical_SAM"/>
    <property type="match status" value="1"/>
</dbReference>
<dbReference type="SFLD" id="SFLDG01383">
    <property type="entry name" value="cyclic_pyranopterin_phosphate"/>
    <property type="match status" value="1"/>
</dbReference>
<dbReference type="SUPFAM" id="SSF102114">
    <property type="entry name" value="Radical SAM enzymes"/>
    <property type="match status" value="1"/>
</dbReference>
<feature type="binding site" evidence="12">
    <location>
        <position position="59"/>
    </location>
    <ligand>
        <name>[4Fe-4S] cluster</name>
        <dbReference type="ChEBI" id="CHEBI:49883"/>
        <label>1</label>
        <note>4Fe-4S-S-AdoMet</note>
    </ligand>
</feature>
<dbReference type="PROSITE" id="PS01305">
    <property type="entry name" value="MOAA_NIFB_PQQE"/>
    <property type="match status" value="1"/>
</dbReference>
<keyword evidence="5 12" id="KW-0547">Nucleotide-binding</keyword>
<comment type="function">
    <text evidence="12">Catalyzes the cyclization of GTP to (8S)-3',8-cyclo-7,8-dihydroguanosine 5'-triphosphate.</text>
</comment>
<keyword evidence="10 12" id="KW-0456">Lyase</keyword>
<keyword evidence="8 12" id="KW-0342">GTP-binding</keyword>
<comment type="subunit">
    <text evidence="12">Monomer and homodimer.</text>
</comment>
<protein>
    <recommendedName>
        <fullName evidence="1 12">GTP 3',8-cyclase</fullName>
        <ecNumber evidence="1 12">4.1.99.22</ecNumber>
    </recommendedName>
    <alternativeName>
        <fullName evidence="12">Molybdenum cofactor biosynthesis protein A</fullName>
    </alternativeName>
</protein>
<dbReference type="GO" id="GO:1904047">
    <property type="term" value="F:S-adenosyl-L-methionine binding"/>
    <property type="evidence" value="ECO:0007669"/>
    <property type="project" value="UniProtKB-UniRule"/>
</dbReference>
<keyword evidence="4 12" id="KW-0479">Metal-binding</keyword>
<name>A0A9E9LAS7_9BURK</name>
<keyword evidence="2 12" id="KW-0004">4Fe-4S</keyword>
<dbReference type="GO" id="GO:0046872">
    <property type="term" value="F:metal ion binding"/>
    <property type="evidence" value="ECO:0007669"/>
    <property type="project" value="UniProtKB-KW"/>
</dbReference>
<evidence type="ECO:0000313" key="14">
    <source>
        <dbReference type="EMBL" id="WAV90650.1"/>
    </source>
</evidence>
<dbReference type="EMBL" id="CP098251">
    <property type="protein sequence ID" value="WAV90650.1"/>
    <property type="molecule type" value="Genomic_DNA"/>
</dbReference>
<feature type="binding site" evidence="12">
    <location>
        <position position="294"/>
    </location>
    <ligand>
        <name>[4Fe-4S] cluster</name>
        <dbReference type="ChEBI" id="CHEBI:49883"/>
        <label>2</label>
        <note>4Fe-4S-substrate</note>
    </ligand>
</feature>
<dbReference type="PANTHER" id="PTHR22960:SF0">
    <property type="entry name" value="MOLYBDENUM COFACTOR BIOSYNTHESIS PROTEIN 1"/>
    <property type="match status" value="1"/>
</dbReference>
<feature type="domain" description="Radical SAM core" evidence="13">
    <location>
        <begin position="36"/>
        <end position="260"/>
    </location>
</feature>
<evidence type="ECO:0000256" key="7">
    <source>
        <dbReference type="ARBA" id="ARBA00023014"/>
    </source>
</evidence>
<dbReference type="InterPro" id="IPR013785">
    <property type="entry name" value="Aldolase_TIM"/>
</dbReference>
<feature type="binding site" evidence="12">
    <location>
        <position position="52"/>
    </location>
    <ligand>
        <name>[4Fe-4S] cluster</name>
        <dbReference type="ChEBI" id="CHEBI:49883"/>
        <label>1</label>
        <note>4Fe-4S-S-AdoMet</note>
    </ligand>
</feature>
<organism evidence="14">
    <name type="scientific">Oxalobacter aliiformigenes</name>
    <dbReference type="NCBI Taxonomy" id="2946593"/>
    <lineage>
        <taxon>Bacteria</taxon>
        <taxon>Pseudomonadati</taxon>
        <taxon>Pseudomonadota</taxon>
        <taxon>Betaproteobacteria</taxon>
        <taxon>Burkholderiales</taxon>
        <taxon>Oxalobacteraceae</taxon>
        <taxon>Oxalobacter</taxon>
    </lineage>
</organism>
<evidence type="ECO:0000256" key="5">
    <source>
        <dbReference type="ARBA" id="ARBA00022741"/>
    </source>
</evidence>
<accession>A0A9E9LAS7</accession>
<feature type="binding site" evidence="12">
    <location>
        <position position="99"/>
    </location>
    <ligand>
        <name>GTP</name>
        <dbReference type="ChEBI" id="CHEBI:37565"/>
    </ligand>
</feature>
<sequence>MLMPYPIFPVFRQDETKYVLRPSPVSSGTGAVVLDRLGRPLRDLRISVTDRCNFRCVYCMPKQVFGKNFRFIPHSDMLSFEEITRLARLFVSMGVEKIRLTGGEPLLRRHVERLVRQLAGLKTPGGRPVDVTLTTNGSLLARKARTLFDAGLRRITVSLDALDDTVFMKMNDVGFRVADVLNGIEAALSAGFSPVKVNMVVKKGMNENQVLPLARYFRNTSVIVRFIEYMDVGTTNDWTDRKIVPARELLRMIDDEMPLEPLEKHYRGETAGRWRYRDGGGEIGVIASVTQAFCRDCTRLRLSTEGKLYKCLFATEGFDLRRLLRGGFSDGEIARAAISCWQRRDDRYSELRGNASAGRGRKIEMSYIGG</sequence>
<feature type="binding site" evidence="12">
    <location>
        <position position="103"/>
    </location>
    <ligand>
        <name>S-adenosyl-L-methionine</name>
        <dbReference type="ChEBI" id="CHEBI:59789"/>
    </ligand>
</feature>
<evidence type="ECO:0000256" key="9">
    <source>
        <dbReference type="ARBA" id="ARBA00023150"/>
    </source>
</evidence>
<feature type="binding site" evidence="12">
    <location>
        <position position="311"/>
    </location>
    <ligand>
        <name>[4Fe-4S] cluster</name>
        <dbReference type="ChEBI" id="CHEBI:49883"/>
        <label>2</label>
        <note>4Fe-4S-substrate</note>
    </ligand>
</feature>
<dbReference type="NCBIfam" id="TIGR02666">
    <property type="entry name" value="moaA"/>
    <property type="match status" value="1"/>
</dbReference>
<reference evidence="14" key="1">
    <citation type="journal article" date="2022" name="Front. Microbiol.">
        <title>New perspectives on an old grouping: The genomic and phenotypic variability of Oxalobacter formigenes and the implications for calcium oxalate stone prevention.</title>
        <authorList>
            <person name="Chmiel J.A."/>
            <person name="Carr C."/>
            <person name="Stuivenberg G.A."/>
            <person name="Venema R."/>
            <person name="Chanyi R.M."/>
            <person name="Al K.F."/>
            <person name="Giguere D."/>
            <person name="Say H."/>
            <person name="Akouris P.P."/>
            <person name="Dominguez Romero S.A."/>
            <person name="Kwong A."/>
            <person name="Tai V."/>
            <person name="Koval S.F."/>
            <person name="Razvi H."/>
            <person name="Bjazevic J."/>
            <person name="Burton J.P."/>
        </authorList>
    </citation>
    <scope>NUCLEOTIDE SEQUENCE</scope>
    <source>
        <strain evidence="14">OxK</strain>
    </source>
</reference>
<comment type="catalytic activity">
    <reaction evidence="11 12">
        <text>GTP + AH2 + S-adenosyl-L-methionine = (8S)-3',8-cyclo-7,8-dihydroguanosine 5'-triphosphate + 5'-deoxyadenosine + L-methionine + A + H(+)</text>
        <dbReference type="Rhea" id="RHEA:49576"/>
        <dbReference type="ChEBI" id="CHEBI:13193"/>
        <dbReference type="ChEBI" id="CHEBI:15378"/>
        <dbReference type="ChEBI" id="CHEBI:17319"/>
        <dbReference type="ChEBI" id="CHEBI:17499"/>
        <dbReference type="ChEBI" id="CHEBI:37565"/>
        <dbReference type="ChEBI" id="CHEBI:57844"/>
        <dbReference type="ChEBI" id="CHEBI:59789"/>
        <dbReference type="ChEBI" id="CHEBI:131766"/>
        <dbReference type="EC" id="4.1.99.22"/>
    </reaction>
</comment>
<evidence type="ECO:0000256" key="12">
    <source>
        <dbReference type="HAMAP-Rule" id="MF_01225"/>
    </source>
</evidence>
<dbReference type="InterPro" id="IPR013483">
    <property type="entry name" value="MoaA"/>
</dbReference>
<feature type="binding site" evidence="12">
    <location>
        <position position="230"/>
    </location>
    <ligand>
        <name>S-adenosyl-L-methionine</name>
        <dbReference type="ChEBI" id="CHEBI:59789"/>
    </ligand>
</feature>
<dbReference type="SFLD" id="SFLDS00029">
    <property type="entry name" value="Radical_SAM"/>
    <property type="match status" value="1"/>
</dbReference>
<dbReference type="CDD" id="cd01335">
    <property type="entry name" value="Radical_SAM"/>
    <property type="match status" value="1"/>
</dbReference>
<feature type="binding site" evidence="12">
    <location>
        <position position="196"/>
    </location>
    <ligand>
        <name>GTP</name>
        <dbReference type="ChEBI" id="CHEBI:37565"/>
    </ligand>
</feature>
<evidence type="ECO:0000256" key="8">
    <source>
        <dbReference type="ARBA" id="ARBA00023134"/>
    </source>
</evidence>
<dbReference type="EC" id="4.1.99.22" evidence="1 12"/>
<dbReference type="GO" id="GO:0061798">
    <property type="term" value="F:GTP 3',8'-cyclase activity"/>
    <property type="evidence" value="ECO:0007669"/>
    <property type="project" value="UniProtKB-UniRule"/>
</dbReference>
<keyword evidence="7 12" id="KW-0411">Iron-sulfur</keyword>
<dbReference type="SFLD" id="SFLDG01386">
    <property type="entry name" value="main_SPASM_domain-containing"/>
    <property type="match status" value="1"/>
</dbReference>
<evidence type="ECO:0000256" key="10">
    <source>
        <dbReference type="ARBA" id="ARBA00023239"/>
    </source>
</evidence>
<dbReference type="InterPro" id="IPR007197">
    <property type="entry name" value="rSAM"/>
</dbReference>
<dbReference type="Pfam" id="PF06463">
    <property type="entry name" value="Mob_synth_C"/>
    <property type="match status" value="1"/>
</dbReference>
<feature type="binding site" evidence="12">
    <location>
        <position position="158"/>
    </location>
    <ligand>
        <name>S-adenosyl-L-methionine</name>
        <dbReference type="ChEBI" id="CHEBI:59789"/>
    </ligand>
</feature>
<comment type="pathway">
    <text evidence="12">Cofactor biosynthesis; molybdopterin biosynthesis.</text>
</comment>
<dbReference type="InterPro" id="IPR010505">
    <property type="entry name" value="MoaA_twitch"/>
</dbReference>
<feature type="binding site" evidence="12">
    <location>
        <position position="45"/>
    </location>
    <ligand>
        <name>GTP</name>
        <dbReference type="ChEBI" id="CHEBI:37565"/>
    </ligand>
</feature>
<dbReference type="InterPro" id="IPR058240">
    <property type="entry name" value="rSAM_sf"/>
</dbReference>
<proteinExistence type="inferred from homology"/>
<feature type="binding site" evidence="12">
    <location>
        <position position="58"/>
    </location>
    <ligand>
        <name>S-adenosyl-L-methionine</name>
        <dbReference type="ChEBI" id="CHEBI:59789"/>
    </ligand>
</feature>
<dbReference type="Proteomes" id="UP001164819">
    <property type="component" value="Chromosome"/>
</dbReference>
<dbReference type="SMART" id="SM00729">
    <property type="entry name" value="Elp3"/>
    <property type="match status" value="1"/>
</dbReference>
<gene>
    <name evidence="12 14" type="primary">moaA</name>
    <name evidence="14" type="ORF">NB646_07235</name>
</gene>
<dbReference type="CDD" id="cd21117">
    <property type="entry name" value="Twitch_MoaA"/>
    <property type="match status" value="1"/>
</dbReference>
<dbReference type="GO" id="GO:0006777">
    <property type="term" value="P:Mo-molybdopterin cofactor biosynthetic process"/>
    <property type="evidence" value="ECO:0007669"/>
    <property type="project" value="UniProtKB-UniRule"/>
</dbReference>
<keyword evidence="9 12" id="KW-0501">Molybdenum cofactor biosynthesis</keyword>
<dbReference type="InterPro" id="IPR050105">
    <property type="entry name" value="MoCo_biosynth_MoaA/MoaC"/>
</dbReference>
<dbReference type="PANTHER" id="PTHR22960">
    <property type="entry name" value="MOLYBDOPTERIN COFACTOR SYNTHESIS PROTEIN A"/>
    <property type="match status" value="1"/>
</dbReference>
<feature type="binding site" evidence="12">
    <location>
        <position position="297"/>
    </location>
    <ligand>
        <name>[4Fe-4S] cluster</name>
        <dbReference type="ChEBI" id="CHEBI:49883"/>
        <label>2</label>
        <note>4Fe-4S-substrate</note>
    </ligand>
</feature>
<evidence type="ECO:0000256" key="2">
    <source>
        <dbReference type="ARBA" id="ARBA00022485"/>
    </source>
</evidence>
<evidence type="ECO:0000256" key="11">
    <source>
        <dbReference type="ARBA" id="ARBA00048697"/>
    </source>
</evidence>
<feature type="binding site" evidence="12">
    <location>
        <begin position="299"/>
        <end position="301"/>
    </location>
    <ligand>
        <name>GTP</name>
        <dbReference type="ChEBI" id="CHEBI:37565"/>
    </ligand>
</feature>
<dbReference type="PROSITE" id="PS51918">
    <property type="entry name" value="RADICAL_SAM"/>
    <property type="match status" value="1"/>
</dbReference>
<dbReference type="GO" id="GO:0051539">
    <property type="term" value="F:4 iron, 4 sulfur cluster binding"/>
    <property type="evidence" value="ECO:0007669"/>
    <property type="project" value="UniProtKB-UniRule"/>
</dbReference>
<dbReference type="Gene3D" id="3.20.20.70">
    <property type="entry name" value="Aldolase class I"/>
    <property type="match status" value="1"/>
</dbReference>
<evidence type="ECO:0000259" key="13">
    <source>
        <dbReference type="PROSITE" id="PS51918"/>
    </source>
</evidence>
<comment type="similarity">
    <text evidence="12">Belongs to the radical SAM superfamily. MoaA family.</text>
</comment>